<organism evidence="1 2">
    <name type="scientific">Blumeria graminis f. sp. tritici</name>
    <dbReference type="NCBI Taxonomy" id="62690"/>
    <lineage>
        <taxon>Eukaryota</taxon>
        <taxon>Fungi</taxon>
        <taxon>Dikarya</taxon>
        <taxon>Ascomycota</taxon>
        <taxon>Pezizomycotina</taxon>
        <taxon>Leotiomycetes</taxon>
        <taxon>Erysiphales</taxon>
        <taxon>Erysiphaceae</taxon>
        <taxon>Blumeria</taxon>
    </lineage>
</organism>
<evidence type="ECO:0000313" key="1">
    <source>
        <dbReference type="EMBL" id="VDB89797.1"/>
    </source>
</evidence>
<sequence length="45" mass="5112">MTVPLSLRMPLLTTVMFYALREGLLCEMSITVSSYSRLTLTMDIL</sequence>
<gene>
    <name evidence="1" type="ORF">BGT96224V316_LOCUS5357</name>
</gene>
<accession>A0A9X9MJB6</accession>
<proteinExistence type="predicted"/>
<protein>
    <submittedName>
        <fullName evidence="1">Bgt-50811</fullName>
    </submittedName>
</protein>
<evidence type="ECO:0000313" key="2">
    <source>
        <dbReference type="Proteomes" id="UP000324639"/>
    </source>
</evidence>
<dbReference type="AlphaFoldDB" id="A0A9X9MJB6"/>
<reference evidence="1 2" key="1">
    <citation type="submission" date="2018-08" db="EMBL/GenBank/DDBJ databases">
        <authorList>
            <person name="Muller C M."/>
        </authorList>
    </citation>
    <scope>NUCLEOTIDE SEQUENCE [LARGE SCALE GENOMIC DNA]</scope>
</reference>
<keyword evidence="2" id="KW-1185">Reference proteome</keyword>
<dbReference type="Proteomes" id="UP000324639">
    <property type="component" value="Chromosome Bgt_-07"/>
</dbReference>
<dbReference type="EMBL" id="LR026990">
    <property type="protein sequence ID" value="VDB89797.1"/>
    <property type="molecule type" value="Genomic_DNA"/>
</dbReference>
<name>A0A9X9MJB6_BLUGR</name>